<organism evidence="1 2">
    <name type="scientific">Operophtera brumata</name>
    <name type="common">Winter moth</name>
    <name type="synonym">Phalaena brumata</name>
    <dbReference type="NCBI Taxonomy" id="104452"/>
    <lineage>
        <taxon>Eukaryota</taxon>
        <taxon>Metazoa</taxon>
        <taxon>Ecdysozoa</taxon>
        <taxon>Arthropoda</taxon>
        <taxon>Hexapoda</taxon>
        <taxon>Insecta</taxon>
        <taxon>Pterygota</taxon>
        <taxon>Neoptera</taxon>
        <taxon>Endopterygota</taxon>
        <taxon>Lepidoptera</taxon>
        <taxon>Glossata</taxon>
        <taxon>Ditrysia</taxon>
        <taxon>Geometroidea</taxon>
        <taxon>Geometridae</taxon>
        <taxon>Larentiinae</taxon>
        <taxon>Operophtera</taxon>
    </lineage>
</organism>
<name>A0A0L7K4C9_OPEBR</name>
<gene>
    <name evidence="1" type="ORF">OBRU01_26099</name>
</gene>
<sequence length="78" mass="8876">MFLKRHLHYDTKRDEIIGLHNINGEVTEEIASHACAIMLRDEIITKLFNIGIKAVIADHGSNFDKYAKDIKKVTAENP</sequence>
<dbReference type="AlphaFoldDB" id="A0A0L7K4C9"/>
<dbReference type="EMBL" id="JTDY01012150">
    <property type="protein sequence ID" value="KOB52322.1"/>
    <property type="molecule type" value="Genomic_DNA"/>
</dbReference>
<dbReference type="Proteomes" id="UP000037510">
    <property type="component" value="Unassembled WGS sequence"/>
</dbReference>
<proteinExistence type="predicted"/>
<reference evidence="1 2" key="1">
    <citation type="journal article" date="2015" name="Genome Biol. Evol.">
        <title>The genome of winter moth (Operophtera brumata) provides a genomic perspective on sexual dimorphism and phenology.</title>
        <authorList>
            <person name="Derks M.F."/>
            <person name="Smit S."/>
            <person name="Salis L."/>
            <person name="Schijlen E."/>
            <person name="Bossers A."/>
            <person name="Mateman C."/>
            <person name="Pijl A.S."/>
            <person name="de Ridder D."/>
            <person name="Groenen M.A."/>
            <person name="Visser M.E."/>
            <person name="Megens H.J."/>
        </authorList>
    </citation>
    <scope>NUCLEOTIDE SEQUENCE [LARGE SCALE GENOMIC DNA]</scope>
    <source>
        <strain evidence="1">WM2013NL</strain>
        <tissue evidence="1">Head and thorax</tissue>
    </source>
</reference>
<comment type="caution">
    <text evidence="1">The sequence shown here is derived from an EMBL/GenBank/DDBJ whole genome shotgun (WGS) entry which is preliminary data.</text>
</comment>
<evidence type="ECO:0000313" key="1">
    <source>
        <dbReference type="EMBL" id="KOB52322.1"/>
    </source>
</evidence>
<evidence type="ECO:0000313" key="2">
    <source>
        <dbReference type="Proteomes" id="UP000037510"/>
    </source>
</evidence>
<protein>
    <submittedName>
        <fullName evidence="1">Uncharacterized protein</fullName>
    </submittedName>
</protein>
<keyword evidence="2" id="KW-1185">Reference proteome</keyword>
<accession>A0A0L7K4C9</accession>